<reference evidence="1 2" key="1">
    <citation type="submission" date="2016-11" db="EMBL/GenBank/DDBJ databases">
        <authorList>
            <person name="Jaros S."/>
            <person name="Januszkiewicz K."/>
            <person name="Wedrychowicz H."/>
        </authorList>
    </citation>
    <scope>NUCLEOTIDE SEQUENCE [LARGE SCALE GENOMIC DNA]</scope>
    <source>
        <strain evidence="1 2">DSM 16917</strain>
    </source>
</reference>
<gene>
    <name evidence="1" type="ORF">SAMN02745129_0053</name>
</gene>
<keyword evidence="2" id="KW-1185">Reference proteome</keyword>
<dbReference type="SUPFAM" id="SSF52540">
    <property type="entry name" value="P-loop containing nucleoside triphosphate hydrolases"/>
    <property type="match status" value="1"/>
</dbReference>
<dbReference type="RefSeq" id="WP_143165826.1">
    <property type="nucleotide sequence ID" value="NZ_FQXG01000010.1"/>
</dbReference>
<sequence length="397" mass="45532">MKLYLHIGTEKTGTTTLQEVLYQNQSTLSDQGFHFIQSAGKRNNRAIPSICMDDDKFDDFWLDKRATTVEAKQTFRKEFIHRFEAELESLPEHIHSVIISSEHFHSRTCRPDEVRRVHRFLSNYFDDITVICFVREQGDTCVSLYSTMIKAGKNVSMPEMLAECVPTNIYYNYYEMLDQWQTAFGAANLVARRFDRNSFRNGDLVDDFFALLDESLLARLNRDVEVQNESLTVTGQYLGRAVNIAIPKYYDNGLVNPSRKKAINAIYKDFKGKGECLSQEQSDAIRTAFLASNRKLNAEYFGGSDSESCFSQAHRAAPENRAELQEEEIAKLVNLLTSIHDGAMRLPDRYASLFRDLAIDLEDTDPQKALMLMELAQMVRPSGPFILKKLAEYREKS</sequence>
<dbReference type="Gene3D" id="3.40.50.300">
    <property type="entry name" value="P-loop containing nucleotide triphosphate hydrolases"/>
    <property type="match status" value="1"/>
</dbReference>
<proteinExistence type="predicted"/>
<dbReference type="OrthoDB" id="3760425at2"/>
<protein>
    <recommendedName>
        <fullName evidence="3">Sulfotransferase family protein</fullName>
    </recommendedName>
</protein>
<dbReference type="Proteomes" id="UP000184268">
    <property type="component" value="Unassembled WGS sequence"/>
</dbReference>
<dbReference type="STRING" id="299255.SAMN02745129_0053"/>
<dbReference type="AlphaFoldDB" id="A0A1M5Z9K8"/>
<name>A0A1M5Z9K8_9GAMM</name>
<evidence type="ECO:0000313" key="1">
    <source>
        <dbReference type="EMBL" id="SHI20911.1"/>
    </source>
</evidence>
<dbReference type="EMBL" id="FQXG01000010">
    <property type="protein sequence ID" value="SHI20911.1"/>
    <property type="molecule type" value="Genomic_DNA"/>
</dbReference>
<evidence type="ECO:0008006" key="3">
    <source>
        <dbReference type="Google" id="ProtNLM"/>
    </source>
</evidence>
<organism evidence="1 2">
    <name type="scientific">Ferrimonas marina</name>
    <dbReference type="NCBI Taxonomy" id="299255"/>
    <lineage>
        <taxon>Bacteria</taxon>
        <taxon>Pseudomonadati</taxon>
        <taxon>Pseudomonadota</taxon>
        <taxon>Gammaproteobacteria</taxon>
        <taxon>Alteromonadales</taxon>
        <taxon>Ferrimonadaceae</taxon>
        <taxon>Ferrimonas</taxon>
    </lineage>
</organism>
<evidence type="ECO:0000313" key="2">
    <source>
        <dbReference type="Proteomes" id="UP000184268"/>
    </source>
</evidence>
<dbReference type="InterPro" id="IPR027417">
    <property type="entry name" value="P-loop_NTPase"/>
</dbReference>
<accession>A0A1M5Z9K8</accession>